<sequence length="251" mass="29505">MNHFKSSRQMYNQLWFRKIKNRVYGVHKKKWSYFLYVNSLYKYLLDYDPDYTENSFYVQTLESIKEIIENILVVLEMFNVPAHYLFLVMYFSNKFVYRAGITYNQIFNLMITSTIITLNDLREDSTIDISIISDIFNIPVEDINIMENIFLTELDFDLGWTMEELELYNIQIDDPTSILKQSLPPQLTNNNINMKSQETTPPASLVTSAVESNSSETQDVLSSDMGAPSNSNLKWRFRDLPKKLMNKLKSK</sequence>
<feature type="compositionally biased region" description="Polar residues" evidence="1">
    <location>
        <begin position="190"/>
        <end position="221"/>
    </location>
</feature>
<evidence type="ECO:0000313" key="3">
    <source>
        <dbReference type="Proteomes" id="UP000001396"/>
    </source>
</evidence>
<organism evidence="2 3">
    <name type="scientific">Heterostelium pallidum (strain ATCC 26659 / Pp 5 / PN500)</name>
    <name type="common">Cellular slime mold</name>
    <name type="synonym">Polysphondylium pallidum</name>
    <dbReference type="NCBI Taxonomy" id="670386"/>
    <lineage>
        <taxon>Eukaryota</taxon>
        <taxon>Amoebozoa</taxon>
        <taxon>Evosea</taxon>
        <taxon>Eumycetozoa</taxon>
        <taxon>Dictyostelia</taxon>
        <taxon>Acytosteliales</taxon>
        <taxon>Acytosteliaceae</taxon>
        <taxon>Heterostelium</taxon>
    </lineage>
</organism>
<feature type="region of interest" description="Disordered" evidence="1">
    <location>
        <begin position="190"/>
        <end position="234"/>
    </location>
</feature>
<gene>
    <name evidence="2" type="ORF">PPL_04743</name>
</gene>
<dbReference type="RefSeq" id="XP_020434435.1">
    <property type="nucleotide sequence ID" value="XM_020575640.1"/>
</dbReference>
<protein>
    <submittedName>
        <fullName evidence="2">Uncharacterized protein</fullName>
    </submittedName>
</protein>
<name>D3B8F0_HETP5</name>
<dbReference type="InterPro" id="IPR036915">
    <property type="entry name" value="Cyclin-like_sf"/>
</dbReference>
<reference evidence="2 3" key="1">
    <citation type="journal article" date="2011" name="Genome Res.">
        <title>Phylogeny-wide analysis of social amoeba genomes highlights ancient origins for complex intercellular communication.</title>
        <authorList>
            <person name="Heidel A.J."/>
            <person name="Lawal H.M."/>
            <person name="Felder M."/>
            <person name="Schilde C."/>
            <person name="Helps N.R."/>
            <person name="Tunggal B."/>
            <person name="Rivero F."/>
            <person name="John U."/>
            <person name="Schleicher M."/>
            <person name="Eichinger L."/>
            <person name="Platzer M."/>
            <person name="Noegel A.A."/>
            <person name="Schaap P."/>
            <person name="Gloeckner G."/>
        </authorList>
    </citation>
    <scope>NUCLEOTIDE SEQUENCE [LARGE SCALE GENOMIC DNA]</scope>
    <source>
        <strain evidence="3">ATCC 26659 / Pp 5 / PN500</strain>
    </source>
</reference>
<keyword evidence="3" id="KW-1185">Reference proteome</keyword>
<evidence type="ECO:0000313" key="2">
    <source>
        <dbReference type="EMBL" id="EFA82318.1"/>
    </source>
</evidence>
<dbReference type="Gene3D" id="1.10.472.10">
    <property type="entry name" value="Cyclin-like"/>
    <property type="match status" value="1"/>
</dbReference>
<comment type="caution">
    <text evidence="2">The sequence shown here is derived from an EMBL/GenBank/DDBJ whole genome shotgun (WGS) entry which is preliminary data.</text>
</comment>
<dbReference type="InParanoid" id="D3B8F0"/>
<accession>D3B8F0</accession>
<dbReference type="AlphaFoldDB" id="D3B8F0"/>
<proteinExistence type="predicted"/>
<dbReference type="SUPFAM" id="SSF47954">
    <property type="entry name" value="Cyclin-like"/>
    <property type="match status" value="1"/>
</dbReference>
<dbReference type="Proteomes" id="UP000001396">
    <property type="component" value="Unassembled WGS sequence"/>
</dbReference>
<evidence type="ECO:0000256" key="1">
    <source>
        <dbReference type="SAM" id="MobiDB-lite"/>
    </source>
</evidence>
<dbReference type="EMBL" id="ADBJ01000020">
    <property type="protein sequence ID" value="EFA82318.1"/>
    <property type="molecule type" value="Genomic_DNA"/>
</dbReference>
<dbReference type="GeneID" id="31360230"/>